<comment type="subcellular location">
    <subcellularLocation>
        <location evidence="1">Membrane</location>
        <topology evidence="1">Multi-pass membrane protein</topology>
    </subcellularLocation>
</comment>
<feature type="transmembrane region" description="Helical" evidence="6">
    <location>
        <begin position="6"/>
        <end position="24"/>
    </location>
</feature>
<organism evidence="7 8">
    <name type="scientific">Magallana gigas</name>
    <name type="common">Pacific oyster</name>
    <name type="synonym">Crassostrea gigas</name>
    <dbReference type="NCBI Taxonomy" id="29159"/>
    <lineage>
        <taxon>Eukaryota</taxon>
        <taxon>Metazoa</taxon>
        <taxon>Spiralia</taxon>
        <taxon>Lophotrochozoa</taxon>
        <taxon>Mollusca</taxon>
        <taxon>Bivalvia</taxon>
        <taxon>Autobranchia</taxon>
        <taxon>Pteriomorphia</taxon>
        <taxon>Ostreida</taxon>
        <taxon>Ostreoidea</taxon>
        <taxon>Ostreidae</taxon>
        <taxon>Magallana</taxon>
    </lineage>
</organism>
<evidence type="ECO:0000313" key="8">
    <source>
        <dbReference type="Proteomes" id="UP000005408"/>
    </source>
</evidence>
<keyword evidence="5 6" id="KW-0472">Membrane</keyword>
<dbReference type="PANTHER" id="PTHR13163">
    <property type="entry name" value="SPINAL CORD EXPRESSION PROTEIN 4"/>
    <property type="match status" value="1"/>
</dbReference>
<evidence type="ECO:0000256" key="1">
    <source>
        <dbReference type="ARBA" id="ARBA00004141"/>
    </source>
</evidence>
<comment type="similarity">
    <text evidence="2">Belongs to the DoxX family.</text>
</comment>
<evidence type="ECO:0000256" key="6">
    <source>
        <dbReference type="SAM" id="Phobius"/>
    </source>
</evidence>
<dbReference type="PANTHER" id="PTHR13163:SF2">
    <property type="entry name" value="TRANSMEMBRANE PROTEIN 35B"/>
    <property type="match status" value="1"/>
</dbReference>
<keyword evidence="4 6" id="KW-1133">Transmembrane helix</keyword>
<dbReference type="AlphaFoldDB" id="A0A8W8JCV9"/>
<dbReference type="EnsemblMetazoa" id="G17809.2">
    <property type="protein sequence ID" value="G17809.2:cds"/>
    <property type="gene ID" value="G17809"/>
</dbReference>
<evidence type="ECO:0000256" key="5">
    <source>
        <dbReference type="ARBA" id="ARBA00023136"/>
    </source>
</evidence>
<name>A0A8W8JCV9_MAGGI</name>
<evidence type="ECO:0000256" key="4">
    <source>
        <dbReference type="ARBA" id="ARBA00022989"/>
    </source>
</evidence>
<feature type="transmembrane region" description="Helical" evidence="6">
    <location>
        <begin position="88"/>
        <end position="108"/>
    </location>
</feature>
<evidence type="ECO:0000256" key="3">
    <source>
        <dbReference type="ARBA" id="ARBA00022692"/>
    </source>
</evidence>
<keyword evidence="8" id="KW-1185">Reference proteome</keyword>
<feature type="transmembrane region" description="Helical" evidence="6">
    <location>
        <begin position="115"/>
        <end position="135"/>
    </location>
</feature>
<dbReference type="GO" id="GO:0016020">
    <property type="term" value="C:membrane"/>
    <property type="evidence" value="ECO:0007669"/>
    <property type="project" value="UniProtKB-SubCell"/>
</dbReference>
<dbReference type="InterPro" id="IPR040399">
    <property type="entry name" value="TMEM35A/B"/>
</dbReference>
<dbReference type="EnsemblMetazoa" id="G17809.1">
    <property type="protein sequence ID" value="G17809.1:cds"/>
    <property type="gene ID" value="G17809"/>
</dbReference>
<evidence type="ECO:0000313" key="7">
    <source>
        <dbReference type="EnsemblMetazoa" id="G17809.1:cds"/>
    </source>
</evidence>
<protein>
    <submittedName>
        <fullName evidence="7">Uncharacterized protein</fullName>
    </submittedName>
</protein>
<sequence length="143" mass="16386">MDFLSVALYVLSWILSLIFLRAGLVKVTSRLFSKDHKETRQEFAQYATVCPTMLFGITPSPDGYMLLVGVIETLSSILLLVPDTDLHTWMYLIFCVMLALSIYTHDVLEQYFKMVYDICLFLAFIVLYKVGPIALTNQENDLE</sequence>
<evidence type="ECO:0000256" key="2">
    <source>
        <dbReference type="ARBA" id="ARBA00006679"/>
    </source>
</evidence>
<keyword evidence="3 6" id="KW-0812">Transmembrane</keyword>
<accession>A0A8W8JCV9</accession>
<reference evidence="7" key="1">
    <citation type="submission" date="2022-08" db="UniProtKB">
        <authorList>
            <consortium name="EnsemblMetazoa"/>
        </authorList>
    </citation>
    <scope>IDENTIFICATION</scope>
    <source>
        <strain evidence="7">05x7-T-G4-1.051#20</strain>
    </source>
</reference>
<dbReference type="Proteomes" id="UP000005408">
    <property type="component" value="Unassembled WGS sequence"/>
</dbReference>
<proteinExistence type="inferred from homology"/>